<name>A0A544YFU5_9ACTN</name>
<dbReference type="SMART" id="SM00987">
    <property type="entry name" value="UreE_C"/>
    <property type="match status" value="1"/>
</dbReference>
<proteinExistence type="predicted"/>
<dbReference type="InterPro" id="IPR005122">
    <property type="entry name" value="Uracil-DNA_glycosylase-like"/>
</dbReference>
<dbReference type="SMART" id="SM00986">
    <property type="entry name" value="UDG"/>
    <property type="match status" value="1"/>
</dbReference>
<dbReference type="InterPro" id="IPR015637">
    <property type="entry name" value="MUG/TDG"/>
</dbReference>
<dbReference type="NCBIfam" id="NF007570">
    <property type="entry name" value="PRK10201.1"/>
    <property type="match status" value="1"/>
</dbReference>
<dbReference type="Gene3D" id="3.40.470.10">
    <property type="entry name" value="Uracil-DNA glycosylase-like domain"/>
    <property type="match status" value="1"/>
</dbReference>
<evidence type="ECO:0000256" key="3">
    <source>
        <dbReference type="ARBA" id="ARBA00023204"/>
    </source>
</evidence>
<organism evidence="5 6">
    <name type="scientific">Microbispora hainanensis</name>
    <dbReference type="NCBI Taxonomy" id="568844"/>
    <lineage>
        <taxon>Bacteria</taxon>
        <taxon>Bacillati</taxon>
        <taxon>Actinomycetota</taxon>
        <taxon>Actinomycetes</taxon>
        <taxon>Streptosporangiales</taxon>
        <taxon>Streptosporangiaceae</taxon>
        <taxon>Microbispora</taxon>
    </lineage>
</organism>
<dbReference type="AlphaFoldDB" id="A0A544YFU5"/>
<evidence type="ECO:0000256" key="1">
    <source>
        <dbReference type="ARBA" id="ARBA00022763"/>
    </source>
</evidence>
<feature type="domain" description="Uracil-DNA glycosylase-like" evidence="4">
    <location>
        <begin position="17"/>
        <end position="173"/>
    </location>
</feature>
<dbReference type="PANTHER" id="PTHR12159">
    <property type="entry name" value="G/T AND G/U MISMATCH-SPECIFIC DNA GLYCOSYLASE"/>
    <property type="match status" value="1"/>
</dbReference>
<dbReference type="Pfam" id="PF03167">
    <property type="entry name" value="UDG"/>
    <property type="match status" value="1"/>
</dbReference>
<comment type="caution">
    <text evidence="5">The sequence shown here is derived from an EMBL/GenBank/DDBJ whole genome shotgun (WGS) entry which is preliminary data.</text>
</comment>
<dbReference type="GO" id="GO:0008263">
    <property type="term" value="F:pyrimidine-specific mismatch base pair DNA N-glycosylase activity"/>
    <property type="evidence" value="ECO:0007669"/>
    <property type="project" value="TreeGrafter"/>
</dbReference>
<dbReference type="EMBL" id="VIRM01000055">
    <property type="protein sequence ID" value="TQS15636.1"/>
    <property type="molecule type" value="Genomic_DNA"/>
</dbReference>
<evidence type="ECO:0000256" key="2">
    <source>
        <dbReference type="ARBA" id="ARBA00022801"/>
    </source>
</evidence>
<dbReference type="PANTHER" id="PTHR12159:SF9">
    <property type="entry name" value="G_T MISMATCH-SPECIFIC THYMINE DNA GLYCOSYLASE"/>
    <property type="match status" value="1"/>
</dbReference>
<dbReference type="GO" id="GO:0004844">
    <property type="term" value="F:uracil DNA N-glycosylase activity"/>
    <property type="evidence" value="ECO:0007669"/>
    <property type="project" value="TreeGrafter"/>
</dbReference>
<keyword evidence="3" id="KW-0234">DNA repair</keyword>
<accession>A0A544YFU5</accession>
<keyword evidence="5" id="KW-0326">Glycosidase</keyword>
<dbReference type="EC" id="3.2.2.28" evidence="5"/>
<keyword evidence="2 5" id="KW-0378">Hydrolase</keyword>
<dbReference type="InterPro" id="IPR036895">
    <property type="entry name" value="Uracil-DNA_glycosylase-like_sf"/>
</dbReference>
<protein>
    <submittedName>
        <fullName evidence="5">G/U mismatch-specific DNA glycosylase</fullName>
        <ecNumber evidence="5">3.2.2.28</ecNumber>
    </submittedName>
</protein>
<keyword evidence="1" id="KW-0227">DNA damage</keyword>
<sequence>MAPTKADLEAARNATIDDVLGPELDVLFCGINPSLYSAATGHHFARPGNRFWPVLHLSGLVPRRLAPSEQHLLPSYGLGITNIVARATARADELTPDELREGGARLARLVAEVRPRVLAIAGVSAYRVAFARPAARIGPQEETVGGTALWVLPNPSGLNAHFDLDRLTAEYVRLRRATPDSPADRPEGGRP</sequence>
<reference evidence="5 6" key="1">
    <citation type="submission" date="2019-07" db="EMBL/GenBank/DDBJ databases">
        <title>Microbispora hainanensis DSM 45428.</title>
        <authorList>
            <person name="Thawai C."/>
        </authorList>
    </citation>
    <scope>NUCLEOTIDE SEQUENCE [LARGE SCALE GENOMIC DNA]</scope>
    <source>
        <strain evidence="5 6">DSM 45428</strain>
    </source>
</reference>
<evidence type="ECO:0000259" key="4">
    <source>
        <dbReference type="SMART" id="SM00986"/>
    </source>
</evidence>
<dbReference type="Proteomes" id="UP000316541">
    <property type="component" value="Unassembled WGS sequence"/>
</dbReference>
<gene>
    <name evidence="5" type="ORF">FLX08_32525</name>
</gene>
<evidence type="ECO:0000313" key="6">
    <source>
        <dbReference type="Proteomes" id="UP000316541"/>
    </source>
</evidence>
<dbReference type="CDD" id="cd10028">
    <property type="entry name" value="UDG-F2_TDG_MUG"/>
    <property type="match status" value="1"/>
</dbReference>
<evidence type="ECO:0000313" key="5">
    <source>
        <dbReference type="EMBL" id="TQS15636.1"/>
    </source>
</evidence>
<dbReference type="SUPFAM" id="SSF52141">
    <property type="entry name" value="Uracil-DNA glycosylase-like"/>
    <property type="match status" value="1"/>
</dbReference>
<dbReference type="GO" id="GO:0006285">
    <property type="term" value="P:base-excision repair, AP site formation"/>
    <property type="evidence" value="ECO:0007669"/>
    <property type="project" value="InterPro"/>
</dbReference>
<dbReference type="RefSeq" id="WP_142624090.1">
    <property type="nucleotide sequence ID" value="NZ_VIRM01000055.1"/>
</dbReference>